<keyword evidence="3" id="KW-1185">Reference proteome</keyword>
<evidence type="ECO:0000313" key="3">
    <source>
        <dbReference type="Proteomes" id="UP000244240"/>
    </source>
</evidence>
<dbReference type="AlphaFoldDB" id="A0A2T6BAF2"/>
<reference evidence="2 3" key="1">
    <citation type="submission" date="2018-04" db="EMBL/GenBank/DDBJ databases">
        <title>Genomic Encyclopedia of Archaeal and Bacterial Type Strains, Phase II (KMG-II): from individual species to whole genera.</title>
        <authorList>
            <person name="Goeker M."/>
        </authorList>
    </citation>
    <scope>NUCLEOTIDE SEQUENCE [LARGE SCALE GENOMIC DNA]</scope>
    <source>
        <strain evidence="2 3">DSM 45787</strain>
    </source>
</reference>
<dbReference type="Proteomes" id="UP000244240">
    <property type="component" value="Unassembled WGS sequence"/>
</dbReference>
<dbReference type="EMBL" id="QBKR01000029">
    <property type="protein sequence ID" value="PTX53060.1"/>
    <property type="molecule type" value="Genomic_DNA"/>
</dbReference>
<comment type="caution">
    <text evidence="2">The sequence shown here is derived from an EMBL/GenBank/DDBJ whole genome shotgun (WGS) entry which is preliminary data.</text>
</comment>
<keyword evidence="1" id="KW-0812">Transmembrane</keyword>
<accession>A0A2T6BAF2</accession>
<feature type="transmembrane region" description="Helical" evidence="1">
    <location>
        <begin position="6"/>
        <end position="29"/>
    </location>
</feature>
<proteinExistence type="predicted"/>
<gene>
    <name evidence="2" type="ORF">C8P63_1296</name>
</gene>
<evidence type="ECO:0000256" key="1">
    <source>
        <dbReference type="SAM" id="Phobius"/>
    </source>
</evidence>
<keyword evidence="1" id="KW-0472">Membrane</keyword>
<sequence length="59" mass="6505">MRIYTTSIFGSLITAGIIIAVSMLVYFIVKGIITRVANRKLKTDDDASRFHTLTSVLTA</sequence>
<keyword evidence="1" id="KW-1133">Transmembrane helix</keyword>
<evidence type="ECO:0000313" key="2">
    <source>
        <dbReference type="EMBL" id="PTX53060.1"/>
    </source>
</evidence>
<organism evidence="2 3">
    <name type="scientific">Melghirimyces profundicolus</name>
    <dbReference type="NCBI Taxonomy" id="1242148"/>
    <lineage>
        <taxon>Bacteria</taxon>
        <taxon>Bacillati</taxon>
        <taxon>Bacillota</taxon>
        <taxon>Bacilli</taxon>
        <taxon>Bacillales</taxon>
        <taxon>Thermoactinomycetaceae</taxon>
        <taxon>Melghirimyces</taxon>
    </lineage>
</organism>
<protein>
    <submittedName>
        <fullName evidence="2">Uncharacterized protein</fullName>
    </submittedName>
</protein>
<name>A0A2T6BAF2_9BACL</name>